<feature type="compositionally biased region" description="Basic and acidic residues" evidence="1">
    <location>
        <begin position="757"/>
        <end position="766"/>
    </location>
</feature>
<organism evidence="3 4">
    <name type="scientific">Plasmodium gallinaceum</name>
    <dbReference type="NCBI Taxonomy" id="5849"/>
    <lineage>
        <taxon>Eukaryota</taxon>
        <taxon>Sar</taxon>
        <taxon>Alveolata</taxon>
        <taxon>Apicomplexa</taxon>
        <taxon>Aconoidasida</taxon>
        <taxon>Haemosporida</taxon>
        <taxon>Plasmodiidae</taxon>
        <taxon>Plasmodium</taxon>
        <taxon>Plasmodium (Haemamoeba)</taxon>
    </lineage>
</organism>
<keyword evidence="4" id="KW-1185">Reference proteome</keyword>
<reference evidence="3" key="1">
    <citation type="submission" date="2015-04" db="EMBL/GenBank/DDBJ databases">
        <authorList>
            <consortium name="Pathogen Informatics"/>
        </authorList>
    </citation>
    <scope>NUCLEOTIDE SEQUENCE [LARGE SCALE GENOMIC DNA]</scope>
    <source>
        <strain evidence="3">8A</strain>
    </source>
</reference>
<evidence type="ECO:0000256" key="2">
    <source>
        <dbReference type="SAM" id="SignalP"/>
    </source>
</evidence>
<name>A0A1J1GNF3_PLAGA</name>
<evidence type="ECO:0000313" key="3">
    <source>
        <dbReference type="EMBL" id="CRG93999.1"/>
    </source>
</evidence>
<keyword evidence="2" id="KW-0732">Signal</keyword>
<dbReference type="OMA" id="YGHREFK"/>
<dbReference type="VEuPathDB" id="PlasmoDB:PGAL8A_00170600"/>
<dbReference type="RefSeq" id="XP_028526820.1">
    <property type="nucleotide sequence ID" value="XM_028670027.1"/>
</dbReference>
<feature type="compositionally biased region" description="Polar residues" evidence="1">
    <location>
        <begin position="716"/>
        <end position="747"/>
    </location>
</feature>
<feature type="chain" id="PRO_5012927139" evidence="2">
    <location>
        <begin position="22"/>
        <end position="830"/>
    </location>
</feature>
<protein>
    <submittedName>
        <fullName evidence="3">6-cysteine protein, putative</fullName>
    </submittedName>
</protein>
<dbReference type="GeneID" id="39730233"/>
<dbReference type="Gene3D" id="2.60.40.2860">
    <property type="match status" value="1"/>
</dbReference>
<dbReference type="InterPro" id="IPR038160">
    <property type="entry name" value="6_CYS_dom_sf"/>
</dbReference>
<dbReference type="EMBL" id="CVMV01000020">
    <property type="protein sequence ID" value="CRG93999.1"/>
    <property type="molecule type" value="Genomic_DNA"/>
</dbReference>
<comment type="caution">
    <text evidence="3">The sequence shown here is derived from an EMBL/GenBank/DDBJ whole genome shotgun (WGS) entry which is preliminary data.</text>
</comment>
<dbReference type="OrthoDB" id="380237at2759"/>
<gene>
    <name evidence="3" type="ORF">PGAL8A_00170600</name>
</gene>
<proteinExistence type="predicted"/>
<sequence>MSILNFFLVVLFFLKVKNAYGDLTFEDTKITNLEFPSNNKIVYTSVNFKGKIYAFKIESDEKCTIKVHKTTDGTEWESSEEIKKNEINKKPTIFSIFVTKDKLIVIFRCTKYYIAIAEEDLTWSLKEIGNSGFNENDVPAFYSGPLVHIRSEREKFIMMCIKKTETDTHAQAEVNILGTPSNLLGRCKISYDEGVNWEDTMNIYNSQKLLNNEELRLTIIGGNIFVKVRNQTEEEFSCSFMHKNDIYCTSFKPKLANDYTLQNYEEINNYYFSIAKKSEELYPCAIYNSNETFQPDTNRKFNDSHYEFVLANETKVFLFYRKDDNKVHVIKINIPERKRGCELTTDNASNKAYTYGFADIDSKKTCVVPTSEIETTKDGLYKVFYFKHPQKVTVNEDCFSHVFDAADSNKKKTTLIKKKIVKNEENLTEIEFFFPVNHSNFVFNHSHVYCTFSDESRIDVNFNDLRNLTDLSKIQGGGPISVYTEDILVFKTSADYPNNTYQLPNGSYLFSLSSDSNGYVISNVIPSDSTTSLPYGESDTKQVKFIHGGNAYTYEGIDLTGASPNYKVVDTKITENKTIDVIVTDLGIEKTIGLVCPVSGAEDFVCFDKVYNNNDKLVRIEDVFNSEDIFVVPHKSLYNANIKVLETILHLNKRNIDKLKDDQSDIHFYCKCNVNNHSVKVYYHISAHHSKEHIQNELTRQRTPVDPMIGTPSVIGGSQNVPPSQSGSSSPNRLEPTSSTINLSPGNTRGGHSRSRRSTDGSGDHEDIGDEDIPYPMHDVSSGDGSDSDGTNETTMSSQGYGGGSNNSIFNSFRYIFIIINTLVYAYYLN</sequence>
<feature type="region of interest" description="Disordered" evidence="1">
    <location>
        <begin position="693"/>
        <end position="804"/>
    </location>
</feature>
<evidence type="ECO:0000256" key="1">
    <source>
        <dbReference type="SAM" id="MobiDB-lite"/>
    </source>
</evidence>
<accession>A0A1J1GNF3</accession>
<feature type="signal peptide" evidence="2">
    <location>
        <begin position="1"/>
        <end position="21"/>
    </location>
</feature>
<evidence type="ECO:0000313" key="4">
    <source>
        <dbReference type="Proteomes" id="UP000220797"/>
    </source>
</evidence>
<dbReference type="AlphaFoldDB" id="A0A1J1GNF3"/>
<dbReference type="Proteomes" id="UP000220797">
    <property type="component" value="Unassembled WGS sequence"/>
</dbReference>